<dbReference type="Proteomes" id="UP000192907">
    <property type="component" value="Unassembled WGS sequence"/>
</dbReference>
<keyword evidence="1" id="KW-0812">Transmembrane</keyword>
<keyword evidence="1" id="KW-1133">Transmembrane helix</keyword>
<gene>
    <name evidence="2" type="ORF">SAMN06296036_103302</name>
</gene>
<accession>A0A1Y6BGZ3</accession>
<dbReference type="STRING" id="1513793.SAMN06296036_103302"/>
<keyword evidence="3" id="KW-1185">Reference proteome</keyword>
<keyword evidence="1" id="KW-0472">Membrane</keyword>
<proteinExistence type="predicted"/>
<evidence type="ECO:0000313" key="3">
    <source>
        <dbReference type="Proteomes" id="UP000192907"/>
    </source>
</evidence>
<name>A0A1Y6BGZ3_9BACT</name>
<protein>
    <submittedName>
        <fullName evidence="2">Uncharacterized protein</fullName>
    </submittedName>
</protein>
<dbReference type="AlphaFoldDB" id="A0A1Y6BGZ3"/>
<reference evidence="3" key="1">
    <citation type="submission" date="2017-04" db="EMBL/GenBank/DDBJ databases">
        <authorList>
            <person name="Varghese N."/>
            <person name="Submissions S."/>
        </authorList>
    </citation>
    <scope>NUCLEOTIDE SEQUENCE [LARGE SCALE GENOMIC DNA]</scope>
    <source>
        <strain evidence="3">RKEM611</strain>
    </source>
</reference>
<organism evidence="2 3">
    <name type="scientific">Pseudobacteriovorax antillogorgiicola</name>
    <dbReference type="NCBI Taxonomy" id="1513793"/>
    <lineage>
        <taxon>Bacteria</taxon>
        <taxon>Pseudomonadati</taxon>
        <taxon>Bdellovibrionota</taxon>
        <taxon>Oligoflexia</taxon>
        <taxon>Oligoflexales</taxon>
        <taxon>Pseudobacteriovoracaceae</taxon>
        <taxon>Pseudobacteriovorax</taxon>
    </lineage>
</organism>
<evidence type="ECO:0000313" key="2">
    <source>
        <dbReference type="EMBL" id="SMF02996.1"/>
    </source>
</evidence>
<dbReference type="EMBL" id="FWZT01000003">
    <property type="protein sequence ID" value="SMF02996.1"/>
    <property type="molecule type" value="Genomic_DNA"/>
</dbReference>
<feature type="transmembrane region" description="Helical" evidence="1">
    <location>
        <begin position="21"/>
        <end position="42"/>
    </location>
</feature>
<dbReference type="RefSeq" id="WP_159455176.1">
    <property type="nucleotide sequence ID" value="NZ_FWZT01000003.1"/>
</dbReference>
<sequence>MSTAFAHVTTHVHQHASFWEAYGLELVMVAVCSLGLLALRWFRDRHSKS</sequence>
<evidence type="ECO:0000256" key="1">
    <source>
        <dbReference type="SAM" id="Phobius"/>
    </source>
</evidence>